<evidence type="ECO:0000313" key="11">
    <source>
        <dbReference type="Proteomes" id="UP000695000"/>
    </source>
</evidence>
<sequence>MDTYYNHLFVKLADDRVSSWPLMQDPTKILLIISIYLYGVYVYLPKHMKGRKPYNLKNIIQIYNVLQVISCLYIVHGLGVHGWFGKYTVKCQTVDYSDDKSALKMLNYVYWTLILKIAELLETCFFILRNKMNQVSKLHVYHHCSTLMFAWLTCKYMGGGMATFAIIINSTIHVIMYSYYFLAASGPRIQKKISWVKPKITMMQMVQFWVLLLHSVQALHPDCNMPKLLAYIFLPNLAILFGFFLNFYFKSYTSKKLQ</sequence>
<comment type="subcellular location">
    <subcellularLocation>
        <location evidence="1">Membrane</location>
        <topology evidence="1">Multi-pass membrane protein</topology>
    </subcellularLocation>
</comment>
<dbReference type="EC" id="2.3.1.199" evidence="10"/>
<keyword evidence="3 10" id="KW-0808">Transferase</keyword>
<dbReference type="PANTHER" id="PTHR11157:SF113">
    <property type="entry name" value="ELONGATION OF VERY LONG CHAIN FATTY ACIDS PROTEIN"/>
    <property type="match status" value="1"/>
</dbReference>
<name>A0ABM1MCL5_NICVS</name>
<proteinExistence type="inferred from homology"/>
<keyword evidence="8 10" id="KW-0472">Membrane</keyword>
<accession>A0ABM1MCL5</accession>
<protein>
    <recommendedName>
        <fullName evidence="10">Elongation of very long chain fatty acids protein</fullName>
        <ecNumber evidence="10">2.3.1.199</ecNumber>
    </recommendedName>
    <alternativeName>
        <fullName evidence="10">Very-long-chain 3-oxoacyl-CoA synthase</fullName>
    </alternativeName>
</protein>
<feature type="transmembrane region" description="Helical" evidence="10">
    <location>
        <begin position="228"/>
        <end position="249"/>
    </location>
</feature>
<evidence type="ECO:0000313" key="12">
    <source>
        <dbReference type="RefSeq" id="XP_017772315.1"/>
    </source>
</evidence>
<feature type="transmembrane region" description="Helical" evidence="10">
    <location>
        <begin position="65"/>
        <end position="84"/>
    </location>
</feature>
<keyword evidence="9 10" id="KW-0275">Fatty acid biosynthesis</keyword>
<evidence type="ECO:0000256" key="9">
    <source>
        <dbReference type="ARBA" id="ARBA00023160"/>
    </source>
</evidence>
<feature type="transmembrane region" description="Helical" evidence="10">
    <location>
        <begin position="27"/>
        <end position="44"/>
    </location>
</feature>
<reference evidence="12" key="1">
    <citation type="submission" date="2025-08" db="UniProtKB">
        <authorList>
            <consortium name="RefSeq"/>
        </authorList>
    </citation>
    <scope>IDENTIFICATION</scope>
    <source>
        <tissue evidence="12">Whole Larva</tissue>
    </source>
</reference>
<keyword evidence="2 10" id="KW-0444">Lipid biosynthesis</keyword>
<dbReference type="InterPro" id="IPR002076">
    <property type="entry name" value="ELO_fam"/>
</dbReference>
<keyword evidence="4 10" id="KW-0812">Transmembrane</keyword>
<evidence type="ECO:0000256" key="5">
    <source>
        <dbReference type="ARBA" id="ARBA00022832"/>
    </source>
</evidence>
<keyword evidence="7 10" id="KW-0443">Lipid metabolism</keyword>
<keyword evidence="5 10" id="KW-0276">Fatty acid metabolism</keyword>
<evidence type="ECO:0000256" key="2">
    <source>
        <dbReference type="ARBA" id="ARBA00022516"/>
    </source>
</evidence>
<evidence type="ECO:0000256" key="8">
    <source>
        <dbReference type="ARBA" id="ARBA00023136"/>
    </source>
</evidence>
<organism evidence="11 12">
    <name type="scientific">Nicrophorus vespilloides</name>
    <name type="common">Boreal carrion beetle</name>
    <dbReference type="NCBI Taxonomy" id="110193"/>
    <lineage>
        <taxon>Eukaryota</taxon>
        <taxon>Metazoa</taxon>
        <taxon>Ecdysozoa</taxon>
        <taxon>Arthropoda</taxon>
        <taxon>Hexapoda</taxon>
        <taxon>Insecta</taxon>
        <taxon>Pterygota</taxon>
        <taxon>Neoptera</taxon>
        <taxon>Endopterygota</taxon>
        <taxon>Coleoptera</taxon>
        <taxon>Polyphaga</taxon>
        <taxon>Staphyliniformia</taxon>
        <taxon>Silphidae</taxon>
        <taxon>Nicrophorinae</taxon>
        <taxon>Nicrophorus</taxon>
    </lineage>
</organism>
<keyword evidence="6 10" id="KW-1133">Transmembrane helix</keyword>
<evidence type="ECO:0000256" key="10">
    <source>
        <dbReference type="RuleBase" id="RU361115"/>
    </source>
</evidence>
<keyword evidence="11" id="KW-1185">Reference proteome</keyword>
<feature type="transmembrane region" description="Helical" evidence="10">
    <location>
        <begin position="108"/>
        <end position="128"/>
    </location>
</feature>
<dbReference type="Pfam" id="PF01151">
    <property type="entry name" value="ELO"/>
    <property type="match status" value="1"/>
</dbReference>
<evidence type="ECO:0000256" key="3">
    <source>
        <dbReference type="ARBA" id="ARBA00022679"/>
    </source>
</evidence>
<dbReference type="GeneID" id="108559523"/>
<evidence type="ECO:0000256" key="1">
    <source>
        <dbReference type="ARBA" id="ARBA00004141"/>
    </source>
</evidence>
<dbReference type="PANTHER" id="PTHR11157">
    <property type="entry name" value="FATTY ACID ACYL TRANSFERASE-RELATED"/>
    <property type="match status" value="1"/>
</dbReference>
<comment type="catalytic activity">
    <reaction evidence="10">
        <text>a very-long-chain acyl-CoA + malonyl-CoA + H(+) = a very-long-chain 3-oxoacyl-CoA + CO2 + CoA</text>
        <dbReference type="Rhea" id="RHEA:32727"/>
        <dbReference type="ChEBI" id="CHEBI:15378"/>
        <dbReference type="ChEBI" id="CHEBI:16526"/>
        <dbReference type="ChEBI" id="CHEBI:57287"/>
        <dbReference type="ChEBI" id="CHEBI:57384"/>
        <dbReference type="ChEBI" id="CHEBI:90725"/>
        <dbReference type="ChEBI" id="CHEBI:90736"/>
        <dbReference type="EC" id="2.3.1.199"/>
    </reaction>
</comment>
<evidence type="ECO:0000256" key="4">
    <source>
        <dbReference type="ARBA" id="ARBA00022692"/>
    </source>
</evidence>
<feature type="transmembrane region" description="Helical" evidence="10">
    <location>
        <begin position="164"/>
        <end position="183"/>
    </location>
</feature>
<dbReference type="Proteomes" id="UP000695000">
    <property type="component" value="Unplaced"/>
</dbReference>
<dbReference type="RefSeq" id="XP_017772315.1">
    <property type="nucleotide sequence ID" value="XM_017916826.1"/>
</dbReference>
<gene>
    <name evidence="12" type="primary">LOC108559523</name>
</gene>
<evidence type="ECO:0000256" key="6">
    <source>
        <dbReference type="ARBA" id="ARBA00022989"/>
    </source>
</evidence>
<comment type="similarity">
    <text evidence="10">Belongs to the ELO family.</text>
</comment>
<evidence type="ECO:0000256" key="7">
    <source>
        <dbReference type="ARBA" id="ARBA00023098"/>
    </source>
</evidence>